<dbReference type="Proteomes" id="UP000069272">
    <property type="component" value="Chromosome 2R"/>
</dbReference>
<name>A0A182FKV6_ANOAL</name>
<evidence type="ECO:0000313" key="2">
    <source>
        <dbReference type="Proteomes" id="UP000069272"/>
    </source>
</evidence>
<reference evidence="1" key="2">
    <citation type="submission" date="2022-08" db="UniProtKB">
        <authorList>
            <consortium name="EnsemblMetazoa"/>
        </authorList>
    </citation>
    <scope>IDENTIFICATION</scope>
    <source>
        <strain evidence="1">STECLA/ALBI9_A</strain>
    </source>
</reference>
<accession>A0A182FKV6</accession>
<protein>
    <submittedName>
        <fullName evidence="1">Uncharacterized protein</fullName>
    </submittedName>
</protein>
<dbReference type="EnsemblMetazoa" id="AALB007164-RA">
    <property type="protein sequence ID" value="AALB007164-PA"/>
    <property type="gene ID" value="AALB007164"/>
</dbReference>
<reference evidence="1 2" key="1">
    <citation type="journal article" date="2017" name="G3 (Bethesda)">
        <title>The Physical Genome Mapping of Anopheles albimanus Corrected Scaffold Misassemblies and Identified Interarm Rearrangements in Genus Anopheles.</title>
        <authorList>
            <person name="Artemov G.N."/>
            <person name="Peery A.N."/>
            <person name="Jiang X."/>
            <person name="Tu Z."/>
            <person name="Stegniy V.N."/>
            <person name="Sharakhova M.V."/>
            <person name="Sharakhov I.V."/>
        </authorList>
    </citation>
    <scope>NUCLEOTIDE SEQUENCE [LARGE SCALE GENOMIC DNA]</scope>
    <source>
        <strain evidence="1 2">ALBI9_A</strain>
    </source>
</reference>
<dbReference type="AlphaFoldDB" id="A0A182FKV6"/>
<evidence type="ECO:0000313" key="1">
    <source>
        <dbReference type="EnsemblMetazoa" id="AALB007164-PA"/>
    </source>
</evidence>
<sequence length="28" mass="3036">MKGAANVNLPRAGCSIVITFKSFFGMFQ</sequence>
<organism evidence="1 2">
    <name type="scientific">Anopheles albimanus</name>
    <name type="common">New world malaria mosquito</name>
    <dbReference type="NCBI Taxonomy" id="7167"/>
    <lineage>
        <taxon>Eukaryota</taxon>
        <taxon>Metazoa</taxon>
        <taxon>Ecdysozoa</taxon>
        <taxon>Arthropoda</taxon>
        <taxon>Hexapoda</taxon>
        <taxon>Insecta</taxon>
        <taxon>Pterygota</taxon>
        <taxon>Neoptera</taxon>
        <taxon>Endopterygota</taxon>
        <taxon>Diptera</taxon>
        <taxon>Nematocera</taxon>
        <taxon>Culicoidea</taxon>
        <taxon>Culicidae</taxon>
        <taxon>Anophelinae</taxon>
        <taxon>Anopheles</taxon>
    </lineage>
</organism>
<keyword evidence="2" id="KW-1185">Reference proteome</keyword>
<dbReference type="VEuPathDB" id="VectorBase:AALB007164"/>
<proteinExistence type="predicted"/>